<dbReference type="EMBL" id="KV417714">
    <property type="protein sequence ID" value="KZP08778.1"/>
    <property type="molecule type" value="Genomic_DNA"/>
</dbReference>
<feature type="chain" id="PRO_5007869079" evidence="1">
    <location>
        <begin position="17"/>
        <end position="178"/>
    </location>
</feature>
<organism evidence="2 3">
    <name type="scientific">Athelia psychrophila</name>
    <dbReference type="NCBI Taxonomy" id="1759441"/>
    <lineage>
        <taxon>Eukaryota</taxon>
        <taxon>Fungi</taxon>
        <taxon>Dikarya</taxon>
        <taxon>Basidiomycota</taxon>
        <taxon>Agaricomycotina</taxon>
        <taxon>Agaricomycetes</taxon>
        <taxon>Agaricomycetidae</taxon>
        <taxon>Atheliales</taxon>
        <taxon>Atheliaceae</taxon>
        <taxon>Athelia</taxon>
    </lineage>
</organism>
<keyword evidence="1" id="KW-0732">Signal</keyword>
<sequence length="178" mass="19477">MFPVGASLFGIPCAFAVALDRAGEVSGDVGDIPAYRCSLGSLLLPPELVLYIPVPILIQLKIQPHQGPCITPTKRDSLHHGSAEGAADAGEVHEIGRVRAHPPTVVRRCWSRARSWPEWGRDWERDATTSAELRLLPLAPLMLRPFSSIWLDLGFLFDRPVPPQSHTYDCYATSSTGA</sequence>
<reference evidence="2 3" key="1">
    <citation type="journal article" date="2016" name="Mol. Biol. Evol.">
        <title>Comparative Genomics of Early-Diverging Mushroom-Forming Fungi Provides Insights into the Origins of Lignocellulose Decay Capabilities.</title>
        <authorList>
            <person name="Nagy L.G."/>
            <person name="Riley R."/>
            <person name="Tritt A."/>
            <person name="Adam C."/>
            <person name="Daum C."/>
            <person name="Floudas D."/>
            <person name="Sun H."/>
            <person name="Yadav J.S."/>
            <person name="Pangilinan J."/>
            <person name="Larsson K.H."/>
            <person name="Matsuura K."/>
            <person name="Barry K."/>
            <person name="Labutti K."/>
            <person name="Kuo R."/>
            <person name="Ohm R.A."/>
            <person name="Bhattacharya S.S."/>
            <person name="Shirouzu T."/>
            <person name="Yoshinaga Y."/>
            <person name="Martin F.M."/>
            <person name="Grigoriev I.V."/>
            <person name="Hibbett D.S."/>
        </authorList>
    </citation>
    <scope>NUCLEOTIDE SEQUENCE [LARGE SCALE GENOMIC DNA]</scope>
    <source>
        <strain evidence="2 3">CBS 109695</strain>
    </source>
</reference>
<dbReference type="AlphaFoldDB" id="A0A165XQ70"/>
<dbReference type="Proteomes" id="UP000076532">
    <property type="component" value="Unassembled WGS sequence"/>
</dbReference>
<evidence type="ECO:0000313" key="2">
    <source>
        <dbReference type="EMBL" id="KZP08778.1"/>
    </source>
</evidence>
<evidence type="ECO:0000313" key="3">
    <source>
        <dbReference type="Proteomes" id="UP000076532"/>
    </source>
</evidence>
<keyword evidence="3" id="KW-1185">Reference proteome</keyword>
<evidence type="ECO:0000256" key="1">
    <source>
        <dbReference type="SAM" id="SignalP"/>
    </source>
</evidence>
<protein>
    <submittedName>
        <fullName evidence="2">Uncharacterized protein</fullName>
    </submittedName>
</protein>
<feature type="signal peptide" evidence="1">
    <location>
        <begin position="1"/>
        <end position="16"/>
    </location>
</feature>
<accession>A0A165XQ70</accession>
<name>A0A165XQ70_9AGAM</name>
<proteinExistence type="predicted"/>
<gene>
    <name evidence="2" type="ORF">FIBSPDRAFT_964501</name>
</gene>